<evidence type="ECO:0000259" key="4">
    <source>
        <dbReference type="PROSITE" id="PS50949"/>
    </source>
</evidence>
<protein>
    <submittedName>
        <fullName evidence="5">Transcriptional regulator</fullName>
    </submittedName>
</protein>
<dbReference type="Proteomes" id="UP000599074">
    <property type="component" value="Unassembled WGS sequence"/>
</dbReference>
<dbReference type="PROSITE" id="PS50949">
    <property type="entry name" value="HTH_GNTR"/>
    <property type="match status" value="1"/>
</dbReference>
<keyword evidence="1" id="KW-0805">Transcription regulation</keyword>
<dbReference type="Gene3D" id="1.10.10.10">
    <property type="entry name" value="Winged helix-like DNA-binding domain superfamily/Winged helix DNA-binding domain"/>
    <property type="match status" value="1"/>
</dbReference>
<dbReference type="GO" id="GO:0045892">
    <property type="term" value="P:negative regulation of DNA-templated transcription"/>
    <property type="evidence" value="ECO:0007669"/>
    <property type="project" value="TreeGrafter"/>
</dbReference>
<dbReference type="SMART" id="SM00345">
    <property type="entry name" value="HTH_GNTR"/>
    <property type="match status" value="1"/>
</dbReference>
<feature type="domain" description="HTH gntR-type" evidence="4">
    <location>
        <begin position="2"/>
        <end position="71"/>
    </location>
</feature>
<dbReference type="SUPFAM" id="SSF64288">
    <property type="entry name" value="Chorismate lyase-like"/>
    <property type="match status" value="1"/>
</dbReference>
<dbReference type="Pfam" id="PF07702">
    <property type="entry name" value="UTRA"/>
    <property type="match status" value="1"/>
</dbReference>
<dbReference type="InterPro" id="IPR050679">
    <property type="entry name" value="Bact_HTH_transcr_reg"/>
</dbReference>
<evidence type="ECO:0000256" key="3">
    <source>
        <dbReference type="ARBA" id="ARBA00023163"/>
    </source>
</evidence>
<evidence type="ECO:0000256" key="1">
    <source>
        <dbReference type="ARBA" id="ARBA00023015"/>
    </source>
</evidence>
<dbReference type="InterPro" id="IPR000524">
    <property type="entry name" value="Tscrpt_reg_HTH_GntR"/>
</dbReference>
<dbReference type="Gene3D" id="3.40.1410.10">
    <property type="entry name" value="Chorismate lyase-like"/>
    <property type="match status" value="1"/>
</dbReference>
<gene>
    <name evidence="5" type="ORF">Pme01_04490</name>
</gene>
<name>A0A8J3T7P9_9ACTN</name>
<accession>A0A8J3T7P9</accession>
<sequence>MAAKYDSIAADLRRRIQTGEWSPGARLPNEEPDLTTEYKVSLNTLRRALDLLVSEGLIDKRQGIGNFVRPARQRTRRTTERYQWEKDRVHLPESERRATGATEQDTGLSPADLAFAVEYGTEAANVELAEAFGVAAGTRLLRRVYRTGKKGEGAPLGESTSYLLYDMVSANPDLLFAENEPWPGGTMHQLSTVGIEIDHIVDEVTARPPTADEIDRLEIPPGVAVIALRKTSVDTTGRVVEVADIVWPGDRTTLVYTTQLKRWQP</sequence>
<dbReference type="GO" id="GO:0003677">
    <property type="term" value="F:DNA binding"/>
    <property type="evidence" value="ECO:0007669"/>
    <property type="project" value="UniProtKB-KW"/>
</dbReference>
<dbReference type="PANTHER" id="PTHR44846:SF17">
    <property type="entry name" value="GNTR-FAMILY TRANSCRIPTIONAL REGULATOR"/>
    <property type="match status" value="1"/>
</dbReference>
<dbReference type="InterPro" id="IPR036390">
    <property type="entry name" value="WH_DNA-bd_sf"/>
</dbReference>
<comment type="caution">
    <text evidence="5">The sequence shown here is derived from an EMBL/GenBank/DDBJ whole genome shotgun (WGS) entry which is preliminary data.</text>
</comment>
<keyword evidence="3" id="KW-0804">Transcription</keyword>
<keyword evidence="6" id="KW-1185">Reference proteome</keyword>
<proteinExistence type="predicted"/>
<reference evidence="5" key="1">
    <citation type="submission" date="2021-01" db="EMBL/GenBank/DDBJ databases">
        <title>Whole genome shotgun sequence of Planosporangium mesophilum NBRC 109066.</title>
        <authorList>
            <person name="Komaki H."/>
            <person name="Tamura T."/>
        </authorList>
    </citation>
    <scope>NUCLEOTIDE SEQUENCE</scope>
    <source>
        <strain evidence="5">NBRC 109066</strain>
    </source>
</reference>
<dbReference type="PANTHER" id="PTHR44846">
    <property type="entry name" value="MANNOSYL-D-GLYCERATE TRANSPORT/METABOLISM SYSTEM REPRESSOR MNGR-RELATED"/>
    <property type="match status" value="1"/>
</dbReference>
<evidence type="ECO:0000256" key="2">
    <source>
        <dbReference type="ARBA" id="ARBA00023125"/>
    </source>
</evidence>
<evidence type="ECO:0000313" key="6">
    <source>
        <dbReference type="Proteomes" id="UP000599074"/>
    </source>
</evidence>
<dbReference type="InterPro" id="IPR028978">
    <property type="entry name" value="Chorismate_lyase_/UTRA_dom_sf"/>
</dbReference>
<dbReference type="SUPFAM" id="SSF46785">
    <property type="entry name" value="Winged helix' DNA-binding domain"/>
    <property type="match status" value="1"/>
</dbReference>
<dbReference type="Pfam" id="PF00392">
    <property type="entry name" value="GntR"/>
    <property type="match status" value="1"/>
</dbReference>
<dbReference type="GO" id="GO:0003700">
    <property type="term" value="F:DNA-binding transcription factor activity"/>
    <property type="evidence" value="ECO:0007669"/>
    <property type="project" value="InterPro"/>
</dbReference>
<dbReference type="RefSeq" id="WP_168112897.1">
    <property type="nucleotide sequence ID" value="NZ_BOON01000003.1"/>
</dbReference>
<dbReference type="EMBL" id="BOON01000003">
    <property type="protein sequence ID" value="GII20852.1"/>
    <property type="molecule type" value="Genomic_DNA"/>
</dbReference>
<evidence type="ECO:0000313" key="5">
    <source>
        <dbReference type="EMBL" id="GII20852.1"/>
    </source>
</evidence>
<dbReference type="SMART" id="SM00866">
    <property type="entry name" value="UTRA"/>
    <property type="match status" value="1"/>
</dbReference>
<dbReference type="InterPro" id="IPR036388">
    <property type="entry name" value="WH-like_DNA-bd_sf"/>
</dbReference>
<keyword evidence="2" id="KW-0238">DNA-binding</keyword>
<dbReference type="CDD" id="cd07377">
    <property type="entry name" value="WHTH_GntR"/>
    <property type="match status" value="1"/>
</dbReference>
<dbReference type="InterPro" id="IPR011663">
    <property type="entry name" value="UTRA"/>
</dbReference>
<organism evidence="5 6">
    <name type="scientific">Planosporangium mesophilum</name>
    <dbReference type="NCBI Taxonomy" id="689768"/>
    <lineage>
        <taxon>Bacteria</taxon>
        <taxon>Bacillati</taxon>
        <taxon>Actinomycetota</taxon>
        <taxon>Actinomycetes</taxon>
        <taxon>Micromonosporales</taxon>
        <taxon>Micromonosporaceae</taxon>
        <taxon>Planosporangium</taxon>
    </lineage>
</organism>
<dbReference type="AlphaFoldDB" id="A0A8J3T7P9"/>